<feature type="chain" id="PRO_5029624544" evidence="1">
    <location>
        <begin position="24"/>
        <end position="307"/>
    </location>
</feature>
<evidence type="ECO:0000313" key="3">
    <source>
        <dbReference type="EMBL" id="TVM15018.1"/>
    </source>
</evidence>
<comment type="caution">
    <text evidence="3">The sequence shown here is derived from an EMBL/GenBank/DDBJ whole genome shotgun (WGS) entry which is preliminary data.</text>
</comment>
<proteinExistence type="predicted"/>
<keyword evidence="4" id="KW-1185">Reference proteome</keyword>
<dbReference type="Gene3D" id="3.40.190.10">
    <property type="entry name" value="Periplasmic binding protein-like II"/>
    <property type="match status" value="1"/>
</dbReference>
<dbReference type="InterPro" id="IPR007210">
    <property type="entry name" value="ABC_Gly_betaine_transp_sub-bd"/>
</dbReference>
<reference evidence="3 4" key="1">
    <citation type="submission" date="2018-06" db="EMBL/GenBank/DDBJ databases">
        <title>Complete genome of Desulfovibrio indonesiensis P37SLT.</title>
        <authorList>
            <person name="Crispim J.S."/>
            <person name="Vidigal P.M.P."/>
            <person name="Silva L.C.F."/>
            <person name="Laguardia C.N."/>
            <person name="Araujo L.C."/>
            <person name="Dias R.S."/>
            <person name="Sousa M.P."/>
            <person name="Paula S.O."/>
            <person name="Silva C."/>
        </authorList>
    </citation>
    <scope>NUCLEOTIDE SEQUENCE [LARGE SCALE GENOMIC DNA]</scope>
    <source>
        <strain evidence="3 4">P37SLT</strain>
    </source>
</reference>
<dbReference type="SUPFAM" id="SSF53850">
    <property type="entry name" value="Periplasmic binding protein-like II"/>
    <property type="match status" value="1"/>
</dbReference>
<dbReference type="Proteomes" id="UP000448292">
    <property type="component" value="Unassembled WGS sequence"/>
</dbReference>
<feature type="domain" description="ABC-type glycine betaine transport system substrate-binding" evidence="2">
    <location>
        <begin position="28"/>
        <end position="301"/>
    </location>
</feature>
<dbReference type="GO" id="GO:0043190">
    <property type="term" value="C:ATP-binding cassette (ABC) transporter complex"/>
    <property type="evidence" value="ECO:0007669"/>
    <property type="project" value="InterPro"/>
</dbReference>
<dbReference type="CDD" id="cd13616">
    <property type="entry name" value="PBP2_OsmF"/>
    <property type="match status" value="1"/>
</dbReference>
<keyword evidence="1" id="KW-0732">Signal</keyword>
<dbReference type="OrthoDB" id="9781705at2"/>
<dbReference type="EMBL" id="QMIE01000019">
    <property type="protein sequence ID" value="TVM15018.1"/>
    <property type="molecule type" value="Genomic_DNA"/>
</dbReference>
<evidence type="ECO:0000313" key="4">
    <source>
        <dbReference type="Proteomes" id="UP000448292"/>
    </source>
</evidence>
<protein>
    <submittedName>
        <fullName evidence="3">ABC transporter substrate-binding protein</fullName>
    </submittedName>
</protein>
<dbReference type="Gene3D" id="3.40.190.120">
    <property type="entry name" value="Osmoprotection protein (prox), domain 2"/>
    <property type="match status" value="1"/>
</dbReference>
<dbReference type="RefSeq" id="WP_144304258.1">
    <property type="nucleotide sequence ID" value="NZ_QMIE01000019.1"/>
</dbReference>
<dbReference type="Pfam" id="PF04069">
    <property type="entry name" value="OpuAC"/>
    <property type="match status" value="1"/>
</dbReference>
<accession>A0A7M3MAR4</accession>
<name>A0A7M3MAR4_9BACT</name>
<evidence type="ECO:0000259" key="2">
    <source>
        <dbReference type="Pfam" id="PF04069"/>
    </source>
</evidence>
<evidence type="ECO:0000256" key="1">
    <source>
        <dbReference type="SAM" id="SignalP"/>
    </source>
</evidence>
<organism evidence="3 4">
    <name type="scientific">Oceanidesulfovibrio indonesiensis</name>
    <dbReference type="NCBI Taxonomy" id="54767"/>
    <lineage>
        <taxon>Bacteria</taxon>
        <taxon>Pseudomonadati</taxon>
        <taxon>Thermodesulfobacteriota</taxon>
        <taxon>Desulfovibrionia</taxon>
        <taxon>Desulfovibrionales</taxon>
        <taxon>Desulfovibrionaceae</taxon>
        <taxon>Oceanidesulfovibrio</taxon>
    </lineage>
</organism>
<dbReference type="GO" id="GO:0022857">
    <property type="term" value="F:transmembrane transporter activity"/>
    <property type="evidence" value="ECO:0007669"/>
    <property type="project" value="InterPro"/>
</dbReference>
<feature type="signal peptide" evidence="1">
    <location>
        <begin position="1"/>
        <end position="23"/>
    </location>
</feature>
<gene>
    <name evidence="3" type="ORF">DPQ33_16140</name>
</gene>
<sequence length="307" mass="32931">MVLRLILTACVALPLVMAAPAMAADNGPVVVGSKIDTEGALLGQMILHMLDANGFEVKDRTEFGPTPIVRKAITSGEIDIYPEYTGNGAFFFEDTDPAIWKDAEAAYEKVSALDYEKNKLVWLKPSPANNTWALAVRQDLADSRNLDTLEDFAAYVNEGGEAMLAGCEEFVTRADALPAFEEAYGFDLKDEQMVVFSGCNTAQTEKAAAQGTSGVNVAMAFGTDGALAALGLKVLEDTKGVQPVYAPTPVVREAVLEKHPQIRDILAPVFESLHQETLQQLNAKIAVGGESARNVALGYLQSQGFVN</sequence>
<dbReference type="AlphaFoldDB" id="A0A7M3MAR4"/>